<keyword evidence="1" id="KW-1133">Transmembrane helix</keyword>
<dbReference type="EMBL" id="SHMC01000004">
    <property type="protein sequence ID" value="TAA24407.1"/>
    <property type="molecule type" value="Genomic_DNA"/>
</dbReference>
<proteinExistence type="predicted"/>
<dbReference type="InterPro" id="IPR003675">
    <property type="entry name" value="Rce1/LyrA-like_dom"/>
</dbReference>
<name>A0A4Q8L8J1_9GAMM</name>
<feature type="transmembrane region" description="Helical" evidence="1">
    <location>
        <begin position="108"/>
        <end position="128"/>
    </location>
</feature>
<dbReference type="OrthoDB" id="378663at2"/>
<keyword evidence="1" id="KW-0472">Membrane</keyword>
<evidence type="ECO:0000256" key="1">
    <source>
        <dbReference type="SAM" id="Phobius"/>
    </source>
</evidence>
<organism evidence="3 4">
    <name type="scientific">Pseudoxanthomonas winnipegensis</name>
    <dbReference type="NCBI Taxonomy" id="2480810"/>
    <lineage>
        <taxon>Bacteria</taxon>
        <taxon>Pseudomonadati</taxon>
        <taxon>Pseudomonadota</taxon>
        <taxon>Gammaproteobacteria</taxon>
        <taxon>Lysobacterales</taxon>
        <taxon>Lysobacteraceae</taxon>
        <taxon>Pseudoxanthomonas</taxon>
    </lineage>
</organism>
<dbReference type="GO" id="GO:0006508">
    <property type="term" value="P:proteolysis"/>
    <property type="evidence" value="ECO:0007669"/>
    <property type="project" value="UniProtKB-KW"/>
</dbReference>
<feature type="transmembrane region" description="Helical" evidence="1">
    <location>
        <begin position="188"/>
        <end position="208"/>
    </location>
</feature>
<keyword evidence="3" id="KW-0378">Hydrolase</keyword>
<protein>
    <submittedName>
        <fullName evidence="3">CPBP family intramembrane metalloprotease</fullName>
    </submittedName>
</protein>
<dbReference type="RefSeq" id="WP_130551745.1">
    <property type="nucleotide sequence ID" value="NZ_SHMC01000004.1"/>
</dbReference>
<feature type="transmembrane region" description="Helical" evidence="1">
    <location>
        <begin position="20"/>
        <end position="40"/>
    </location>
</feature>
<sequence>MNAPPAPLAPAPRGVDDLKLAAAWGALAALAVVALMPYLAQTMPERFARLPVPLGLVMALQALQALVLIGAMTWLGLRMGHRVGLGSPVLRAWLITRTAPEWARLRPATSALLGLGAGLAVVALAPLADRWLPPMAHPPAHLGAQVSAVNGALASFYGGIAEELQLRLFLMTLLVWSVARLRKALPGAGVYWAAILVAALLFGAGHLPTAAHVWGLTPGVVVRTLLLNGVAGMVFGWLYWRRGLEMAMLGHFCADLVLHVATPLIGLVRP</sequence>
<gene>
    <name evidence="3" type="ORF">EA660_11770</name>
</gene>
<feature type="transmembrane region" description="Helical" evidence="1">
    <location>
        <begin position="220"/>
        <end position="240"/>
    </location>
</feature>
<dbReference type="GO" id="GO:0008237">
    <property type="term" value="F:metallopeptidase activity"/>
    <property type="evidence" value="ECO:0007669"/>
    <property type="project" value="UniProtKB-KW"/>
</dbReference>
<dbReference type="GO" id="GO:0004175">
    <property type="term" value="F:endopeptidase activity"/>
    <property type="evidence" value="ECO:0007669"/>
    <property type="project" value="UniProtKB-ARBA"/>
</dbReference>
<reference evidence="3 4" key="1">
    <citation type="submission" date="2019-02" db="EMBL/GenBank/DDBJ databases">
        <title>WGS of Pseudoxanthomonas species novum from clinical isolates.</title>
        <authorList>
            <person name="Bernier A.-M."/>
            <person name="Bernard K."/>
            <person name="Vachon A."/>
        </authorList>
    </citation>
    <scope>NUCLEOTIDE SEQUENCE [LARGE SCALE GENOMIC DNA]</scope>
    <source>
        <strain evidence="3 4">NML171200</strain>
    </source>
</reference>
<feature type="transmembrane region" description="Helical" evidence="1">
    <location>
        <begin position="52"/>
        <end position="77"/>
    </location>
</feature>
<evidence type="ECO:0000313" key="3">
    <source>
        <dbReference type="EMBL" id="TAA24407.1"/>
    </source>
</evidence>
<dbReference type="GO" id="GO:0080120">
    <property type="term" value="P:CAAX-box protein maturation"/>
    <property type="evidence" value="ECO:0007669"/>
    <property type="project" value="UniProtKB-ARBA"/>
</dbReference>
<accession>A0A4Q8L8J1</accession>
<dbReference type="Proteomes" id="UP000292627">
    <property type="component" value="Unassembled WGS sequence"/>
</dbReference>
<keyword evidence="3" id="KW-0482">Metalloprotease</keyword>
<keyword evidence="1" id="KW-0812">Transmembrane</keyword>
<comment type="caution">
    <text evidence="3">The sequence shown here is derived from an EMBL/GenBank/DDBJ whole genome shotgun (WGS) entry which is preliminary data.</text>
</comment>
<feature type="domain" description="CAAX prenyl protease 2/Lysostaphin resistance protein A-like" evidence="2">
    <location>
        <begin position="148"/>
        <end position="257"/>
    </location>
</feature>
<keyword evidence="3" id="KW-0645">Protease</keyword>
<evidence type="ECO:0000259" key="2">
    <source>
        <dbReference type="Pfam" id="PF02517"/>
    </source>
</evidence>
<dbReference type="AlphaFoldDB" id="A0A4Q8L8J1"/>
<dbReference type="Pfam" id="PF02517">
    <property type="entry name" value="Rce1-like"/>
    <property type="match status" value="1"/>
</dbReference>
<evidence type="ECO:0000313" key="4">
    <source>
        <dbReference type="Proteomes" id="UP000292627"/>
    </source>
</evidence>